<dbReference type="InterPro" id="IPR035958">
    <property type="entry name" value="SecB-like_sf"/>
</dbReference>
<dbReference type="SUPFAM" id="SSF54611">
    <property type="entry name" value="SecB-like"/>
    <property type="match status" value="1"/>
</dbReference>
<evidence type="ECO:0000313" key="2">
    <source>
        <dbReference type="Proteomes" id="UP000217289"/>
    </source>
</evidence>
<name>A0A250IFC4_9BACT</name>
<keyword evidence="2" id="KW-1185">Reference proteome</keyword>
<dbReference type="EMBL" id="CP022163">
    <property type="protein sequence ID" value="ATB29862.1"/>
    <property type="molecule type" value="Genomic_DNA"/>
</dbReference>
<evidence type="ECO:0008006" key="3">
    <source>
        <dbReference type="Google" id="ProtNLM"/>
    </source>
</evidence>
<dbReference type="KEGG" id="mbd:MEBOL_003317"/>
<dbReference type="OrthoDB" id="6058761at2"/>
<dbReference type="AlphaFoldDB" id="A0A250IFC4"/>
<proteinExistence type="predicted"/>
<dbReference type="Proteomes" id="UP000217289">
    <property type="component" value="Chromosome"/>
</dbReference>
<organism evidence="1 2">
    <name type="scientific">Melittangium boletus DSM 14713</name>
    <dbReference type="NCBI Taxonomy" id="1294270"/>
    <lineage>
        <taxon>Bacteria</taxon>
        <taxon>Pseudomonadati</taxon>
        <taxon>Myxococcota</taxon>
        <taxon>Myxococcia</taxon>
        <taxon>Myxococcales</taxon>
        <taxon>Cystobacterineae</taxon>
        <taxon>Archangiaceae</taxon>
        <taxon>Melittangium</taxon>
    </lineage>
</organism>
<dbReference type="Gene3D" id="3.10.420.10">
    <property type="entry name" value="SecB-like"/>
    <property type="match status" value="1"/>
</dbReference>
<reference evidence="1 2" key="1">
    <citation type="submission" date="2017-06" db="EMBL/GenBank/DDBJ databases">
        <authorList>
            <person name="Kim H.J."/>
            <person name="Triplett B.A."/>
        </authorList>
    </citation>
    <scope>NUCLEOTIDE SEQUENCE [LARGE SCALE GENOMIC DNA]</scope>
    <source>
        <strain evidence="1 2">DSM 14713</strain>
    </source>
</reference>
<protein>
    <recommendedName>
        <fullName evidence="3">Preprotein translocase subunit SecB</fullName>
    </recommendedName>
</protein>
<sequence length="160" mass="17662">MSTFSKEVSQAVADLARLVRLADIRTVEFGARLFAQAPETIQEMHAEIDSQVRSATLDNGFLVEGQFKVTARTLSEEPQNFLELNYRVGAIYQVAPSSMPSAEVLSAFAESNGMVHLWPYVRAYVQQACAQLAIPVIVLPPFRVLSVHAEPDVGRTAQRN</sequence>
<dbReference type="RefSeq" id="WP_095978380.1">
    <property type="nucleotide sequence ID" value="NZ_CP022163.1"/>
</dbReference>
<evidence type="ECO:0000313" key="1">
    <source>
        <dbReference type="EMBL" id="ATB29862.1"/>
    </source>
</evidence>
<accession>A0A250IFC4</accession>
<gene>
    <name evidence="1" type="ORF">MEBOL_003317</name>
</gene>